<dbReference type="InterPro" id="IPR004501">
    <property type="entry name" value="PTS_EIIC_3"/>
</dbReference>
<feature type="coiled-coil region" evidence="9">
    <location>
        <begin position="420"/>
        <end position="449"/>
    </location>
</feature>
<dbReference type="EMBL" id="JXLC01000014">
    <property type="protein sequence ID" value="OJG91391.1"/>
    <property type="molecule type" value="Genomic_DNA"/>
</dbReference>
<dbReference type="Proteomes" id="UP000183039">
    <property type="component" value="Unassembled WGS sequence"/>
</dbReference>
<evidence type="ECO:0000256" key="10">
    <source>
        <dbReference type="SAM" id="Phobius"/>
    </source>
</evidence>
<feature type="domain" description="PTS EIIC type-3" evidence="11">
    <location>
        <begin position="8"/>
        <end position="417"/>
    </location>
</feature>
<evidence type="ECO:0000256" key="8">
    <source>
        <dbReference type="PIRNR" id="PIRNR006351"/>
    </source>
</evidence>
<dbReference type="OrthoDB" id="1550290at2"/>
<feature type="transmembrane region" description="Helical" evidence="10">
    <location>
        <begin position="142"/>
        <end position="164"/>
    </location>
</feature>
<evidence type="ECO:0000259" key="11">
    <source>
        <dbReference type="PROSITE" id="PS51105"/>
    </source>
</evidence>
<accession>A0A0S3KBM8</accession>
<keyword evidence="5 10" id="KW-0812">Transmembrane</keyword>
<feature type="transmembrane region" description="Helical" evidence="10">
    <location>
        <begin position="290"/>
        <end position="312"/>
    </location>
</feature>
<dbReference type="EMBL" id="CP013614">
    <property type="protein sequence ID" value="ALS01706.1"/>
    <property type="molecule type" value="Genomic_DNA"/>
</dbReference>
<evidence type="ECO:0000256" key="3">
    <source>
        <dbReference type="ARBA" id="ARBA00022475"/>
    </source>
</evidence>
<evidence type="ECO:0000313" key="15">
    <source>
        <dbReference type="Proteomes" id="UP000183039"/>
    </source>
</evidence>
<dbReference type="PANTHER" id="PTHR33989:SF4">
    <property type="entry name" value="PTS SYSTEM N,N'-DIACETYLCHITOBIOSE-SPECIFIC EIIC COMPONENT"/>
    <property type="match status" value="1"/>
</dbReference>
<dbReference type="GO" id="GO:1901264">
    <property type="term" value="P:carbohydrate derivative transport"/>
    <property type="evidence" value="ECO:0007669"/>
    <property type="project" value="TreeGrafter"/>
</dbReference>
<evidence type="ECO:0000256" key="7">
    <source>
        <dbReference type="ARBA" id="ARBA00023136"/>
    </source>
</evidence>
<sequence length="450" mass="49745">MNKIEEIINNRLMPIAIKIQNNKYMSAISDGFSMILPITMLGAIFTLLSSMQFEWYQKFLEVTHLATILGYTSKVTTDLIALYVVCAIAYNLTIKLGFKKDAFFSALISLVLFFLLLPAGVAHQLESGEIISVSNALGTEYLGAKGMFMGILLGIIIPIIYCAVVKRGIIIKMPESVPPTIAKSFASIAPAFILTGIFSCVRFGFEMTSYGDANNFIYTILGGPLQSLGNSPWSFIILIIVAQLLWFFGIHGYMIIRPILQTVFIPLSLMNLTAFEAGEQLPNAITYQHYGTYANLGGSGALLGLAILMAFTAKSDRYKKLGRMALPATFFGINEPVIFGIPMVLNTIFFIPFVLGPIIMFVIPYLLQVFHVIETLRGIQLPLGTPALAYGWLEGGLPILIVQAVLIVVQIILWFPFFKAADKQAMVEEKQMEIEIEEETEKVRDSVAEV</sequence>
<feature type="transmembrane region" description="Helical" evidence="10">
    <location>
        <begin position="27"/>
        <end position="48"/>
    </location>
</feature>
<comment type="subcellular location">
    <subcellularLocation>
        <location evidence="1">Cell membrane</location>
        <topology evidence="1">Multi-pass membrane protein</topology>
    </subcellularLocation>
</comment>
<feature type="transmembrane region" description="Helical" evidence="10">
    <location>
        <begin position="324"/>
        <end position="342"/>
    </location>
</feature>
<proteinExistence type="predicted"/>
<keyword evidence="2 8" id="KW-0813">Transport</keyword>
<keyword evidence="14" id="KW-1185">Reference proteome</keyword>
<dbReference type="InterPro" id="IPR051088">
    <property type="entry name" value="PTS_Sugar-EIIC/EIIB"/>
</dbReference>
<feature type="transmembrane region" description="Helical" evidence="10">
    <location>
        <begin position="348"/>
        <end position="367"/>
    </location>
</feature>
<keyword evidence="9" id="KW-0175">Coiled coil</keyword>
<name>A0A0S3KBM8_9ENTE</name>
<evidence type="ECO:0000256" key="4">
    <source>
        <dbReference type="ARBA" id="ARBA00022597"/>
    </source>
</evidence>
<gene>
    <name evidence="12" type="ORF">ATZ33_10080</name>
    <name evidence="13" type="ORF">RV15_GL000668</name>
</gene>
<evidence type="ECO:0000256" key="5">
    <source>
        <dbReference type="ARBA" id="ARBA00022692"/>
    </source>
</evidence>
<dbReference type="AlphaFoldDB" id="A0A0S3KBM8"/>
<dbReference type="PIRSF" id="PIRSF006351">
    <property type="entry name" value="PTS_EIIC-Cellobiose"/>
    <property type="match status" value="1"/>
</dbReference>
<keyword evidence="7 8" id="KW-0472">Membrane</keyword>
<keyword evidence="6 10" id="KW-1133">Transmembrane helix</keyword>
<dbReference type="GO" id="GO:0008982">
    <property type="term" value="F:protein-N(PI)-phosphohistidine-sugar phosphotransferase activity"/>
    <property type="evidence" value="ECO:0007669"/>
    <property type="project" value="UniProtKB-UniRule"/>
</dbReference>
<evidence type="ECO:0000313" key="13">
    <source>
        <dbReference type="EMBL" id="OJG91391.1"/>
    </source>
</evidence>
<evidence type="ECO:0000313" key="14">
    <source>
        <dbReference type="Proteomes" id="UP000065511"/>
    </source>
</evidence>
<dbReference type="RefSeq" id="WP_071877992.1">
    <property type="nucleotide sequence ID" value="NZ_JXLC01000014.1"/>
</dbReference>
<feature type="transmembrane region" description="Helical" evidence="10">
    <location>
        <begin position="102"/>
        <end position="122"/>
    </location>
</feature>
<feature type="transmembrane region" description="Helical" evidence="10">
    <location>
        <begin position="399"/>
        <end position="418"/>
    </location>
</feature>
<dbReference type="GO" id="GO:0009401">
    <property type="term" value="P:phosphoenolpyruvate-dependent sugar phosphotransferase system"/>
    <property type="evidence" value="ECO:0007669"/>
    <property type="project" value="InterPro"/>
</dbReference>
<dbReference type="Proteomes" id="UP000065511">
    <property type="component" value="Chromosome"/>
</dbReference>
<evidence type="ECO:0000256" key="1">
    <source>
        <dbReference type="ARBA" id="ARBA00004651"/>
    </source>
</evidence>
<dbReference type="PANTHER" id="PTHR33989">
    <property type="match status" value="1"/>
</dbReference>
<reference evidence="12 14" key="2">
    <citation type="submission" date="2015-12" db="EMBL/GenBank/DDBJ databases">
        <authorList>
            <person name="Lauer A."/>
            <person name="Humrighouse B."/>
            <person name="Loparev V."/>
            <person name="Shewmaker P.L."/>
            <person name="Whitney A.M."/>
            <person name="McLaughlin R.W."/>
        </authorList>
    </citation>
    <scope>NUCLEOTIDE SEQUENCE [LARGE SCALE GENOMIC DNA]</scope>
    <source>
        <strain evidence="12 14">LMG 23085</strain>
    </source>
</reference>
<organism evidence="13 15">
    <name type="scientific">Enterococcus silesiacus</name>
    <dbReference type="NCBI Taxonomy" id="332949"/>
    <lineage>
        <taxon>Bacteria</taxon>
        <taxon>Bacillati</taxon>
        <taxon>Bacillota</taxon>
        <taxon>Bacilli</taxon>
        <taxon>Lactobacillales</taxon>
        <taxon>Enterococcaceae</taxon>
        <taxon>Enterococcus</taxon>
    </lineage>
</organism>
<dbReference type="NCBIfam" id="TIGR00410">
    <property type="entry name" value="lacE"/>
    <property type="match status" value="1"/>
</dbReference>
<dbReference type="InterPro" id="IPR003352">
    <property type="entry name" value="PTS_EIIC"/>
</dbReference>
<feature type="transmembrane region" description="Helical" evidence="10">
    <location>
        <begin position="233"/>
        <end position="252"/>
    </location>
</feature>
<evidence type="ECO:0000313" key="12">
    <source>
        <dbReference type="EMBL" id="ALS01706.1"/>
    </source>
</evidence>
<dbReference type="GO" id="GO:0005886">
    <property type="term" value="C:plasma membrane"/>
    <property type="evidence" value="ECO:0007669"/>
    <property type="project" value="UniProtKB-SubCell"/>
</dbReference>
<comment type="function">
    <text evidence="8">The phosphoenolpyruvate-dependent sugar phosphotransferase system (PTS), a major carbohydrate active -transport system, catalyzes the phosphorylation of incoming sugar substrates concomitant with their translocation across the cell membrane.</text>
</comment>
<evidence type="ECO:0000256" key="2">
    <source>
        <dbReference type="ARBA" id="ARBA00022448"/>
    </source>
</evidence>
<keyword evidence="4 8" id="KW-0762">Sugar transport</keyword>
<protein>
    <recommendedName>
        <fullName evidence="8">Permease IIC component</fullName>
    </recommendedName>
</protein>
<dbReference type="KEGG" id="ess:ATZ33_10080"/>
<dbReference type="Pfam" id="PF02378">
    <property type="entry name" value="PTS_EIIC"/>
    <property type="match status" value="1"/>
</dbReference>
<reference evidence="13 15" key="1">
    <citation type="submission" date="2014-12" db="EMBL/GenBank/DDBJ databases">
        <title>Draft genome sequences of 29 type strains of Enterococci.</title>
        <authorList>
            <person name="Zhong Z."/>
            <person name="Sun Z."/>
            <person name="Liu W."/>
            <person name="Zhang W."/>
            <person name="Zhang H."/>
        </authorList>
    </citation>
    <scope>NUCLEOTIDE SEQUENCE [LARGE SCALE GENOMIC DNA]</scope>
    <source>
        <strain evidence="13 15">DSM 22801</strain>
    </source>
</reference>
<keyword evidence="3 8" id="KW-1003">Cell membrane</keyword>
<evidence type="ECO:0000256" key="9">
    <source>
        <dbReference type="SAM" id="Coils"/>
    </source>
</evidence>
<feature type="transmembrane region" description="Helical" evidence="10">
    <location>
        <begin position="68"/>
        <end position="90"/>
    </location>
</feature>
<evidence type="ECO:0000256" key="6">
    <source>
        <dbReference type="ARBA" id="ARBA00022989"/>
    </source>
</evidence>
<dbReference type="PROSITE" id="PS51105">
    <property type="entry name" value="PTS_EIIC_TYPE_3"/>
    <property type="match status" value="1"/>
</dbReference>
<dbReference type="InterPro" id="IPR004796">
    <property type="entry name" value="PTS_IIC_cello"/>
</dbReference>
<feature type="transmembrane region" description="Helical" evidence="10">
    <location>
        <begin position="185"/>
        <end position="205"/>
    </location>
</feature>